<feature type="region of interest" description="Disordered" evidence="1">
    <location>
        <begin position="58"/>
        <end position="100"/>
    </location>
</feature>
<name>A0A6A6VCC5_9PLEO</name>
<dbReference type="EMBL" id="MU006573">
    <property type="protein sequence ID" value="KAF2747369.1"/>
    <property type="molecule type" value="Genomic_DNA"/>
</dbReference>
<evidence type="ECO:0000313" key="3">
    <source>
        <dbReference type="Proteomes" id="UP000799440"/>
    </source>
</evidence>
<evidence type="ECO:0000256" key="1">
    <source>
        <dbReference type="SAM" id="MobiDB-lite"/>
    </source>
</evidence>
<proteinExistence type="predicted"/>
<keyword evidence="3" id="KW-1185">Reference proteome</keyword>
<reference evidence="2" key="1">
    <citation type="journal article" date="2020" name="Stud. Mycol.">
        <title>101 Dothideomycetes genomes: a test case for predicting lifestyles and emergence of pathogens.</title>
        <authorList>
            <person name="Haridas S."/>
            <person name="Albert R."/>
            <person name="Binder M."/>
            <person name="Bloem J."/>
            <person name="Labutti K."/>
            <person name="Salamov A."/>
            <person name="Andreopoulos B."/>
            <person name="Baker S."/>
            <person name="Barry K."/>
            <person name="Bills G."/>
            <person name="Bluhm B."/>
            <person name="Cannon C."/>
            <person name="Castanera R."/>
            <person name="Culley D."/>
            <person name="Daum C."/>
            <person name="Ezra D."/>
            <person name="Gonzalez J."/>
            <person name="Henrissat B."/>
            <person name="Kuo A."/>
            <person name="Liang C."/>
            <person name="Lipzen A."/>
            <person name="Lutzoni F."/>
            <person name="Magnuson J."/>
            <person name="Mondo S."/>
            <person name="Nolan M."/>
            <person name="Ohm R."/>
            <person name="Pangilinan J."/>
            <person name="Park H.-J."/>
            <person name="Ramirez L."/>
            <person name="Alfaro M."/>
            <person name="Sun H."/>
            <person name="Tritt A."/>
            <person name="Yoshinaga Y."/>
            <person name="Zwiers L.-H."/>
            <person name="Turgeon B."/>
            <person name="Goodwin S."/>
            <person name="Spatafora J."/>
            <person name="Crous P."/>
            <person name="Grigoriev I."/>
        </authorList>
    </citation>
    <scope>NUCLEOTIDE SEQUENCE</scope>
    <source>
        <strain evidence="2">CBS 119925</strain>
    </source>
</reference>
<accession>A0A6A6VCC5</accession>
<gene>
    <name evidence="2" type="ORF">M011DRAFT_57550</name>
</gene>
<evidence type="ECO:0000313" key="2">
    <source>
        <dbReference type="EMBL" id="KAF2747369.1"/>
    </source>
</evidence>
<dbReference type="AlphaFoldDB" id="A0A6A6VCC5"/>
<dbReference type="Proteomes" id="UP000799440">
    <property type="component" value="Unassembled WGS sequence"/>
</dbReference>
<feature type="compositionally biased region" description="Polar residues" evidence="1">
    <location>
        <begin position="73"/>
        <end position="82"/>
    </location>
</feature>
<organism evidence="2 3">
    <name type="scientific">Sporormia fimetaria CBS 119925</name>
    <dbReference type="NCBI Taxonomy" id="1340428"/>
    <lineage>
        <taxon>Eukaryota</taxon>
        <taxon>Fungi</taxon>
        <taxon>Dikarya</taxon>
        <taxon>Ascomycota</taxon>
        <taxon>Pezizomycotina</taxon>
        <taxon>Dothideomycetes</taxon>
        <taxon>Pleosporomycetidae</taxon>
        <taxon>Pleosporales</taxon>
        <taxon>Sporormiaceae</taxon>
        <taxon>Sporormia</taxon>
    </lineage>
</organism>
<sequence length="137" mass="14724">MVLAALSSAVCNASEHSGVYGWLAMFAHANARLFQQQYTLSFSPPFSYICRMLPCKRSPGSQPGTEPPPFCTPVTTNPTERASNGGDGVISPGDETSDLNSRRCLETPKGQLAVTCRLVTHCGVEQQADGMILTRCQ</sequence>
<protein>
    <submittedName>
        <fullName evidence="2">Uncharacterized protein</fullName>
    </submittedName>
</protein>